<evidence type="ECO:0000256" key="3">
    <source>
        <dbReference type="ARBA" id="ARBA00023237"/>
    </source>
</evidence>
<evidence type="ECO:0000256" key="4">
    <source>
        <dbReference type="SAM" id="MobiDB-lite"/>
    </source>
</evidence>
<evidence type="ECO:0008006" key="7">
    <source>
        <dbReference type="Google" id="ProtNLM"/>
    </source>
</evidence>
<dbReference type="InterPro" id="IPR018759">
    <property type="entry name" value="BBP2_2"/>
</dbReference>
<feature type="compositionally biased region" description="Basic and acidic residues" evidence="4">
    <location>
        <begin position="7"/>
        <end position="21"/>
    </location>
</feature>
<evidence type="ECO:0000256" key="2">
    <source>
        <dbReference type="ARBA" id="ARBA00023136"/>
    </source>
</evidence>
<dbReference type="GO" id="GO:0009279">
    <property type="term" value="C:cell outer membrane"/>
    <property type="evidence" value="ECO:0007669"/>
    <property type="project" value="UniProtKB-SubCell"/>
</dbReference>
<name>A0A1L1PCX7_HYDIT</name>
<dbReference type="AlphaFoldDB" id="A0A1L1PCX7"/>
<protein>
    <recommendedName>
        <fullName evidence="7">Exopolysaccharide biosynthesis operon protein EpsL</fullName>
    </recommendedName>
</protein>
<dbReference type="SUPFAM" id="SSF56935">
    <property type="entry name" value="Porins"/>
    <property type="match status" value="1"/>
</dbReference>
<dbReference type="Gene3D" id="2.40.170.20">
    <property type="entry name" value="TonB-dependent receptor, beta-barrel domain"/>
    <property type="match status" value="1"/>
</dbReference>
<proteinExistence type="predicted"/>
<dbReference type="EMBL" id="CCAE010000015">
    <property type="protein sequence ID" value="CDN87852.1"/>
    <property type="molecule type" value="Genomic_DNA"/>
</dbReference>
<comment type="subcellular location">
    <subcellularLocation>
        <location evidence="1">Cell outer membrane</location>
    </subcellularLocation>
</comment>
<dbReference type="InterPro" id="IPR017465">
    <property type="entry name" value="EpsL_proteobac"/>
</dbReference>
<keyword evidence="2" id="KW-0472">Membrane</keyword>
<keyword evidence="3" id="KW-0998">Cell outer membrane</keyword>
<dbReference type="Pfam" id="PF10082">
    <property type="entry name" value="BBP2_2"/>
    <property type="match status" value="1"/>
</dbReference>
<keyword evidence="6" id="KW-1185">Reference proteome</keyword>
<dbReference type="PROSITE" id="PS51257">
    <property type="entry name" value="PROKAR_LIPOPROTEIN"/>
    <property type="match status" value="1"/>
</dbReference>
<dbReference type="NCBIfam" id="TIGR03014">
    <property type="entry name" value="EpsL"/>
    <property type="match status" value="1"/>
</dbReference>
<gene>
    <name evidence="5" type="ORF">BN948_02280</name>
</gene>
<reference evidence="6" key="1">
    <citation type="submission" date="2014-11" db="EMBL/GenBank/DDBJ databases">
        <title>Draft genome sequence of Hydrogenophaga intermedia S1.</title>
        <authorList>
            <person name="Gan H.M."/>
            <person name="Chew T.H."/>
            <person name="Stolz A."/>
        </authorList>
    </citation>
    <scope>NUCLEOTIDE SEQUENCE [LARGE SCALE GENOMIC DNA]</scope>
    <source>
        <strain evidence="6">S1</strain>
    </source>
</reference>
<accession>A0A1L1PCX7</accession>
<evidence type="ECO:0000256" key="1">
    <source>
        <dbReference type="ARBA" id="ARBA00004442"/>
    </source>
</evidence>
<dbReference type="Proteomes" id="UP000028878">
    <property type="component" value="Unassembled WGS sequence"/>
</dbReference>
<feature type="region of interest" description="Disordered" evidence="4">
    <location>
        <begin position="1"/>
        <end position="21"/>
    </location>
</feature>
<organism evidence="5 6">
    <name type="scientific">Hydrogenophaga intermedia</name>
    <dbReference type="NCBI Taxonomy" id="65786"/>
    <lineage>
        <taxon>Bacteria</taxon>
        <taxon>Pseudomonadati</taxon>
        <taxon>Pseudomonadota</taxon>
        <taxon>Betaproteobacteria</taxon>
        <taxon>Burkholderiales</taxon>
        <taxon>Comamonadaceae</taxon>
        <taxon>Hydrogenophaga</taxon>
    </lineage>
</organism>
<dbReference type="InterPro" id="IPR036942">
    <property type="entry name" value="Beta-barrel_TonB_sf"/>
</dbReference>
<evidence type="ECO:0000313" key="6">
    <source>
        <dbReference type="Proteomes" id="UP000028878"/>
    </source>
</evidence>
<sequence>MAHPRRAARDPLEGARPTDRQSRIGGLSWLGIGACAALACLAAPLALAQDDGLSLSAAYRVQRDSNLFRLADGVNPLFALGRPSAAETVHVRSVGLRYARDFSLQRLEADIGLVDYAYDTYDQLDLLARNHDLRWRWAITPDLTGTVRTQRDESVNSFEDTSVLTQRNRRLRRFQSVDANWRLDGAWTLIAEAQEARNENQQPLVGEDSQILRTTGLGVRRETPKGSSLALRWRSGEGETIDPNRPPAPLRDNDFRQDEWALDARWPVTDKTRLEANLAWIDRVHERVAARDYDALNWRVSANWTPSAKTLLRLSASEDFSSYQTSNASVTRTRRWTLNGTWVLTSKLSLQGSWGSADRDFQRPPPGTLPDIRKDRTRERLLSLRWAFARQASLDLTWQDSRRQSNVPSWRYRSDLLRVGISGRF</sequence>
<dbReference type="RefSeq" id="WP_009518414.1">
    <property type="nucleotide sequence ID" value="NZ_CCAE010000015.1"/>
</dbReference>
<evidence type="ECO:0000313" key="5">
    <source>
        <dbReference type="EMBL" id="CDN87852.1"/>
    </source>
</evidence>